<sequence>MTHSIASVDQHAPDLEKNLRTVPEGQTSSTTESEDIWVPDDPVLARLEEMRRHGHAMLGVQDDPALFSYQDFDEIEARRADAKAARERQRRRDRARAEREDAAAHADEQVQIDIARRHRADQQWKARADSASFRATDSSARIASLFRKQTWYSRLLTACVVGGLVWGAFNVRHNIASDLQFWDPRSLLALLLEPLASIPLVLLMQARQDCNREGVTFAGARWSARWFGALAAELGLLAVMILLNGKGHFTEDLANLLPWIIPPMLVVVGVLAQPFIVARYADLIEARMAATAGGRVRGDADADELLELLSDLRERDQHGGLGGERD</sequence>
<evidence type="ECO:0000256" key="2">
    <source>
        <dbReference type="SAM" id="Phobius"/>
    </source>
</evidence>
<comment type="caution">
    <text evidence="3">The sequence shown here is derived from an EMBL/GenBank/DDBJ whole genome shotgun (WGS) entry which is preliminary data.</text>
</comment>
<evidence type="ECO:0008006" key="5">
    <source>
        <dbReference type="Google" id="ProtNLM"/>
    </source>
</evidence>
<keyword evidence="2" id="KW-0472">Membrane</keyword>
<feature type="compositionally biased region" description="Basic and acidic residues" evidence="1">
    <location>
        <begin position="95"/>
        <end position="106"/>
    </location>
</feature>
<keyword evidence="2" id="KW-1133">Transmembrane helix</keyword>
<accession>A0ABR4WY43</accession>
<keyword evidence="4" id="KW-1185">Reference proteome</keyword>
<dbReference type="Proteomes" id="UP000029737">
    <property type="component" value="Unassembled WGS sequence"/>
</dbReference>
<gene>
    <name evidence="3" type="ORF">IL38_24270</name>
</gene>
<reference evidence="3 4" key="1">
    <citation type="journal article" date="2014" name="PLoS ONE">
        <title>Identification and Characterization of a New Erythromycin Biosynthetic Gene Cluster in Actinopolyspora erythraea YIM90600, a Novel Erythronolide-Producing Halophilic Actinomycete Isolated from Salt Field.</title>
        <authorList>
            <person name="Chen D."/>
            <person name="Feng J."/>
            <person name="Huang L."/>
            <person name="Zhang Q."/>
            <person name="Wu J."/>
            <person name="Zhu X."/>
            <person name="Duan Y."/>
            <person name="Xu Z."/>
        </authorList>
    </citation>
    <scope>NUCLEOTIDE SEQUENCE [LARGE SCALE GENOMIC DNA]</scope>
    <source>
        <strain evidence="3 4">YIM90600</strain>
    </source>
</reference>
<protein>
    <recommendedName>
        <fullName evidence="5">DUF2637 domain-containing protein</fullName>
    </recommendedName>
</protein>
<feature type="transmembrane region" description="Helical" evidence="2">
    <location>
        <begin position="226"/>
        <end position="244"/>
    </location>
</feature>
<proteinExistence type="predicted"/>
<name>A0ABR4WY43_9ACTN</name>
<feature type="transmembrane region" description="Helical" evidence="2">
    <location>
        <begin position="189"/>
        <end position="206"/>
    </location>
</feature>
<feature type="region of interest" description="Disordered" evidence="1">
    <location>
        <begin position="83"/>
        <end position="106"/>
    </location>
</feature>
<feature type="region of interest" description="Disordered" evidence="1">
    <location>
        <begin position="1"/>
        <end position="37"/>
    </location>
</feature>
<evidence type="ECO:0000313" key="3">
    <source>
        <dbReference type="EMBL" id="KGI79311.1"/>
    </source>
</evidence>
<dbReference type="EMBL" id="JPMV01000049">
    <property type="protein sequence ID" value="KGI79311.1"/>
    <property type="molecule type" value="Genomic_DNA"/>
</dbReference>
<organism evidence="3 4">
    <name type="scientific">Actinopolyspora erythraea</name>
    <dbReference type="NCBI Taxonomy" id="414996"/>
    <lineage>
        <taxon>Bacteria</taxon>
        <taxon>Bacillati</taxon>
        <taxon>Actinomycetota</taxon>
        <taxon>Actinomycetes</taxon>
        <taxon>Actinopolysporales</taxon>
        <taxon>Actinopolysporaceae</taxon>
        <taxon>Actinopolyspora</taxon>
    </lineage>
</organism>
<evidence type="ECO:0000313" key="4">
    <source>
        <dbReference type="Proteomes" id="UP000029737"/>
    </source>
</evidence>
<feature type="non-terminal residue" evidence="3">
    <location>
        <position position="326"/>
    </location>
</feature>
<evidence type="ECO:0000256" key="1">
    <source>
        <dbReference type="SAM" id="MobiDB-lite"/>
    </source>
</evidence>
<feature type="transmembrane region" description="Helical" evidence="2">
    <location>
        <begin position="151"/>
        <end position="169"/>
    </location>
</feature>
<keyword evidence="2" id="KW-0812">Transmembrane</keyword>
<feature type="transmembrane region" description="Helical" evidence="2">
    <location>
        <begin position="256"/>
        <end position="278"/>
    </location>
</feature>